<evidence type="ECO:0000313" key="2">
    <source>
        <dbReference type="Proteomes" id="UP000610594"/>
    </source>
</evidence>
<evidence type="ECO:0000313" key="1">
    <source>
        <dbReference type="EMBL" id="NHZ62927.1"/>
    </source>
</evidence>
<proteinExistence type="predicted"/>
<comment type="caution">
    <text evidence="1">The sequence shown here is derived from an EMBL/GenBank/DDBJ whole genome shotgun (WGS) entry which is preliminary data.</text>
</comment>
<gene>
    <name evidence="1" type="ORF">F1735_11530</name>
</gene>
<name>A0ABX0MJG2_9BURK</name>
<accession>A0ABX0MJG2</accession>
<organism evidence="1 2">
    <name type="scientific">Massilia genomosp. 1</name>
    <dbReference type="NCBI Taxonomy" id="2609280"/>
    <lineage>
        <taxon>Bacteria</taxon>
        <taxon>Pseudomonadati</taxon>
        <taxon>Pseudomonadota</taxon>
        <taxon>Betaproteobacteria</taxon>
        <taxon>Burkholderiales</taxon>
        <taxon>Oxalobacteraceae</taxon>
        <taxon>Telluria group</taxon>
        <taxon>Massilia</taxon>
    </lineage>
</organism>
<dbReference type="EMBL" id="WHJF01000024">
    <property type="protein sequence ID" value="NHZ62927.1"/>
    <property type="molecule type" value="Genomic_DNA"/>
</dbReference>
<reference evidence="1 2" key="1">
    <citation type="submission" date="2019-10" db="EMBL/GenBank/DDBJ databases">
        <title>Taxonomy of Antarctic Massilia spp.: description of Massilia rubra sp. nov., Massilia aquatica sp. nov., Massilia mucilaginosa sp. nov., Massilia frigida sp. nov. isolated from streams, lakes and regoliths.</title>
        <authorList>
            <person name="Holochova P."/>
            <person name="Sedlacek I."/>
            <person name="Kralova S."/>
            <person name="Maslanova I."/>
            <person name="Busse H.-J."/>
            <person name="Stankova E."/>
            <person name="Vrbovska V."/>
            <person name="Kovarovic V."/>
            <person name="Bartak M."/>
            <person name="Svec P."/>
            <person name="Pantucek R."/>
        </authorList>
    </citation>
    <scope>NUCLEOTIDE SEQUENCE [LARGE SCALE GENOMIC DNA]</scope>
    <source>
        <strain evidence="1 2">CCM 8694</strain>
    </source>
</reference>
<dbReference type="RefSeq" id="WP_167237061.1">
    <property type="nucleotide sequence ID" value="NZ_WHJF01000024.1"/>
</dbReference>
<sequence length="232" mass="24355">MTQASTPTGISSAIDGANSAILNVTWDGPITDGNGAFLIQFVSRANPSATPVPAPNQPAGGFPVSAAGNNYSVPLTFPSADAAKNYSENFQAQVQANATAPTTPSAWGLQVWWNIGFAITVTIGSTSLTLRELPNGIYSLPVSVDNPLTVTYADLKSFVAKLPGAISLPTNFPNNQPISSSLQVTAFAIDVKRATFEFDFTALIKWEIFTGLTVDSIGFDIQRTNGVNLLAA</sequence>
<protein>
    <submittedName>
        <fullName evidence="1">Uncharacterized protein</fullName>
    </submittedName>
</protein>
<dbReference type="Proteomes" id="UP000610594">
    <property type="component" value="Unassembled WGS sequence"/>
</dbReference>
<keyword evidence="2" id="KW-1185">Reference proteome</keyword>